<comment type="subcellular location">
    <subcellularLocation>
        <location evidence="1 10">Cell membrane</location>
        <topology evidence="1 10">Multi-pass membrane protein</topology>
    </subcellularLocation>
</comment>
<protein>
    <recommendedName>
        <fullName evidence="10">Odorant receptor</fullName>
    </recommendedName>
</protein>
<proteinExistence type="inferred from homology"/>
<evidence type="ECO:0000256" key="5">
    <source>
        <dbReference type="ARBA" id="ARBA00022725"/>
    </source>
</evidence>
<evidence type="ECO:0000313" key="11">
    <source>
        <dbReference type="EMBL" id="MBC1180331.1"/>
    </source>
</evidence>
<feature type="transmembrane region" description="Helical" evidence="10">
    <location>
        <begin position="39"/>
        <end position="57"/>
    </location>
</feature>
<evidence type="ECO:0000256" key="1">
    <source>
        <dbReference type="ARBA" id="ARBA00004651"/>
    </source>
</evidence>
<dbReference type="GO" id="GO:0005549">
    <property type="term" value="F:odorant binding"/>
    <property type="evidence" value="ECO:0007669"/>
    <property type="project" value="InterPro"/>
</dbReference>
<feature type="transmembrane region" description="Helical" evidence="10">
    <location>
        <begin position="69"/>
        <end position="89"/>
    </location>
</feature>
<keyword evidence="7 10" id="KW-0472">Membrane</keyword>
<sequence length="386" mass="44773">MSAVAHEKLKKYIIFYFKVNKTEFVPPTRYSVINKGKKFLLPFLHGLMVVFSVWHLLFQMKSLENILELTFSINFTIAGIQTIVTIFTFNEFSSKKLMKTLKYFDNIIVSKEDFIAKTRRIYLRKNLKLAWIFVRLIIYGLGFGCLIFPTVGLFQTNFTLPMYYSIPGIPASSIFYKPVNCFGQYFLFHILCLSIVSVDAFILIFIFYFRGEFYSIISVATHLSDETTIQANAVKILRTIYKAHRNILQEFFAIYDVLWHFYCQKFFGICLYLCSSLFIFSKLTNSIIVGIFLIAVVLVQLVVLSLPGQLIENCSNEFQQTLYMSLWYKMPIRDQKNFLFLMVGAQRQIQARTLGIGKVSVYTLVQVICCSGVDSEEIFSFLNKNS</sequence>
<keyword evidence="8 10" id="KW-0675">Receptor</keyword>
<feature type="transmembrane region" description="Helical" evidence="10">
    <location>
        <begin position="186"/>
        <end position="209"/>
    </location>
</feature>
<feature type="transmembrane region" description="Helical" evidence="10">
    <location>
        <begin position="259"/>
        <end position="280"/>
    </location>
</feature>
<evidence type="ECO:0000256" key="7">
    <source>
        <dbReference type="ARBA" id="ARBA00023136"/>
    </source>
</evidence>
<evidence type="ECO:0000256" key="2">
    <source>
        <dbReference type="ARBA" id="ARBA00022475"/>
    </source>
</evidence>
<feature type="transmembrane region" description="Helical" evidence="10">
    <location>
        <begin position="287"/>
        <end position="306"/>
    </location>
</feature>
<evidence type="ECO:0000256" key="10">
    <source>
        <dbReference type="RuleBase" id="RU351113"/>
    </source>
</evidence>
<feature type="transmembrane region" description="Helical" evidence="10">
    <location>
        <begin position="129"/>
        <end position="154"/>
    </location>
</feature>
<dbReference type="InterPro" id="IPR004117">
    <property type="entry name" value="7tm6_olfct_rcpt"/>
</dbReference>
<comment type="similarity">
    <text evidence="10">Belongs to the insect chemoreceptor superfamily. Heteromeric odorant receptor channel (TC 1.A.69) family.</text>
</comment>
<keyword evidence="9 10" id="KW-0807">Transducer</keyword>
<evidence type="ECO:0000256" key="4">
    <source>
        <dbReference type="ARBA" id="ARBA00022692"/>
    </source>
</evidence>
<keyword evidence="5 10" id="KW-0552">Olfaction</keyword>
<dbReference type="GO" id="GO:0005886">
    <property type="term" value="C:plasma membrane"/>
    <property type="evidence" value="ECO:0007669"/>
    <property type="project" value="UniProtKB-SubCell"/>
</dbReference>
<keyword evidence="3 10" id="KW-0716">Sensory transduction</keyword>
<keyword evidence="2" id="KW-1003">Cell membrane</keyword>
<evidence type="ECO:0000256" key="8">
    <source>
        <dbReference type="ARBA" id="ARBA00023170"/>
    </source>
</evidence>
<dbReference type="VEuPathDB" id="VectorBase:LLONM1_008906"/>
<name>A0A7G3B371_LUTLO</name>
<evidence type="ECO:0000256" key="3">
    <source>
        <dbReference type="ARBA" id="ARBA00022606"/>
    </source>
</evidence>
<keyword evidence="6 10" id="KW-1133">Transmembrane helix</keyword>
<dbReference type="GO" id="GO:0007165">
    <property type="term" value="P:signal transduction"/>
    <property type="evidence" value="ECO:0007669"/>
    <property type="project" value="UniProtKB-KW"/>
</dbReference>
<dbReference type="Pfam" id="PF02949">
    <property type="entry name" value="7tm_6"/>
    <property type="match status" value="1"/>
</dbReference>
<dbReference type="PANTHER" id="PTHR21137:SF35">
    <property type="entry name" value="ODORANT RECEPTOR 19A-RELATED"/>
    <property type="match status" value="1"/>
</dbReference>
<reference evidence="11" key="1">
    <citation type="journal article" date="2020" name="BMC">
        <title>Leishmania infection induces a limited differential gene expression in the sand fly midgut.</title>
        <authorList>
            <person name="Coutinho-Abreu I.V."/>
            <person name="Serafim T.D."/>
            <person name="Meneses C."/>
            <person name="Kamhawi S."/>
            <person name="Oliveira F."/>
            <person name="Valenzuela J.G."/>
        </authorList>
    </citation>
    <scope>NUCLEOTIDE SEQUENCE</scope>
    <source>
        <strain evidence="11">Jacobina</strain>
        <tissue evidence="11">Midgut</tissue>
    </source>
</reference>
<dbReference type="GO" id="GO:0004984">
    <property type="term" value="F:olfactory receptor activity"/>
    <property type="evidence" value="ECO:0007669"/>
    <property type="project" value="InterPro"/>
</dbReference>
<dbReference type="EMBL" id="GITU01011628">
    <property type="protein sequence ID" value="MBC1180331.1"/>
    <property type="molecule type" value="Transcribed_RNA"/>
</dbReference>
<accession>A0A7G3B371</accession>
<comment type="caution">
    <text evidence="10">Lacks conserved residue(s) required for the propagation of feature annotation.</text>
</comment>
<dbReference type="AlphaFoldDB" id="A0A7G3B371"/>
<keyword evidence="4 10" id="KW-0812">Transmembrane</keyword>
<dbReference type="PANTHER" id="PTHR21137">
    <property type="entry name" value="ODORANT RECEPTOR"/>
    <property type="match status" value="1"/>
</dbReference>
<organism evidence="11">
    <name type="scientific">Lutzomyia longipalpis</name>
    <name type="common">Sand fly</name>
    <dbReference type="NCBI Taxonomy" id="7200"/>
    <lineage>
        <taxon>Eukaryota</taxon>
        <taxon>Metazoa</taxon>
        <taxon>Ecdysozoa</taxon>
        <taxon>Arthropoda</taxon>
        <taxon>Hexapoda</taxon>
        <taxon>Insecta</taxon>
        <taxon>Pterygota</taxon>
        <taxon>Neoptera</taxon>
        <taxon>Endopterygota</taxon>
        <taxon>Diptera</taxon>
        <taxon>Nematocera</taxon>
        <taxon>Psychodoidea</taxon>
        <taxon>Psychodidae</taxon>
        <taxon>Lutzomyia</taxon>
        <taxon>Lutzomyia</taxon>
    </lineage>
</organism>
<evidence type="ECO:0000256" key="9">
    <source>
        <dbReference type="ARBA" id="ARBA00023224"/>
    </source>
</evidence>
<evidence type="ECO:0000256" key="6">
    <source>
        <dbReference type="ARBA" id="ARBA00022989"/>
    </source>
</evidence>